<organism evidence="3 4">
    <name type="scientific">Marasmius tenuissimus</name>
    <dbReference type="NCBI Taxonomy" id="585030"/>
    <lineage>
        <taxon>Eukaryota</taxon>
        <taxon>Fungi</taxon>
        <taxon>Dikarya</taxon>
        <taxon>Basidiomycota</taxon>
        <taxon>Agaricomycotina</taxon>
        <taxon>Agaricomycetes</taxon>
        <taxon>Agaricomycetidae</taxon>
        <taxon>Agaricales</taxon>
        <taxon>Marasmiineae</taxon>
        <taxon>Marasmiaceae</taxon>
        <taxon>Marasmius</taxon>
    </lineage>
</organism>
<reference evidence="3 4" key="1">
    <citation type="submission" date="2024-05" db="EMBL/GenBank/DDBJ databases">
        <title>A draft genome resource for the thread blight pathogen Marasmius tenuissimus strain MS-2.</title>
        <authorList>
            <person name="Yulfo-Soto G.E."/>
            <person name="Baruah I.K."/>
            <person name="Amoako-Attah I."/>
            <person name="Bukari Y."/>
            <person name="Meinhardt L.W."/>
            <person name="Bailey B.A."/>
            <person name="Cohen S.P."/>
        </authorList>
    </citation>
    <scope>NUCLEOTIDE SEQUENCE [LARGE SCALE GENOMIC DNA]</scope>
    <source>
        <strain evidence="3 4">MS-2</strain>
    </source>
</reference>
<comment type="similarity">
    <text evidence="2">Belongs to the PhyH family.</text>
</comment>
<comment type="caution">
    <text evidence="3">The sequence shown here is derived from an EMBL/GenBank/DDBJ whole genome shotgun (WGS) entry which is preliminary data.</text>
</comment>
<evidence type="ECO:0008006" key="5">
    <source>
        <dbReference type="Google" id="ProtNLM"/>
    </source>
</evidence>
<proteinExistence type="inferred from homology"/>
<dbReference type="SUPFAM" id="SSF51197">
    <property type="entry name" value="Clavaminate synthase-like"/>
    <property type="match status" value="1"/>
</dbReference>
<dbReference type="PANTHER" id="PTHR20883:SF48">
    <property type="entry name" value="ECTOINE DIOXYGENASE"/>
    <property type="match status" value="1"/>
</dbReference>
<protein>
    <recommendedName>
        <fullName evidence="5">PhyH-domain-containing protein</fullName>
    </recommendedName>
</protein>
<evidence type="ECO:0000256" key="1">
    <source>
        <dbReference type="ARBA" id="ARBA00001962"/>
    </source>
</evidence>
<evidence type="ECO:0000313" key="4">
    <source>
        <dbReference type="Proteomes" id="UP001437256"/>
    </source>
</evidence>
<dbReference type="EMBL" id="JBBXMP010000079">
    <property type="protein sequence ID" value="KAL0063550.1"/>
    <property type="molecule type" value="Genomic_DNA"/>
</dbReference>
<accession>A0ABR2ZQF7</accession>
<evidence type="ECO:0000256" key="2">
    <source>
        <dbReference type="ARBA" id="ARBA00005830"/>
    </source>
</evidence>
<dbReference type="InterPro" id="IPR008775">
    <property type="entry name" value="Phytyl_CoA_dOase-like"/>
</dbReference>
<dbReference type="Gene3D" id="2.60.120.620">
    <property type="entry name" value="q2cbj1_9rhob like domain"/>
    <property type="match status" value="1"/>
</dbReference>
<dbReference type="PANTHER" id="PTHR20883">
    <property type="entry name" value="PHYTANOYL-COA DIOXYGENASE DOMAIN CONTAINING 1"/>
    <property type="match status" value="1"/>
</dbReference>
<sequence length="284" mass="31955">MKPPPYIISPEQKAFFEENGYLVLPTISSDLSKNIVEWTYEVKSLPHRSDAWMHYDEVIPGSKGERTLSRTENFADYHQGFNDLFRGKLVLGILKQLSEEEMVLFKEKINYKAPWAGGYRAHVFGLDVLLVTPPPIDVKHLSLLMAVEPATFENGCLEVVAGSQNPPEPIPLGEDQCISDEWCAKQTWTPVPLETGQLLIFGSYLAHRSADNKSPNGRAAIYVTYNALSEGGDMHEAYYENRRQHWPPTADRAPGQKYEAGARMYAFGSPMLSVDPEKYKDTGL</sequence>
<evidence type="ECO:0000313" key="3">
    <source>
        <dbReference type="EMBL" id="KAL0063550.1"/>
    </source>
</evidence>
<dbReference type="Proteomes" id="UP001437256">
    <property type="component" value="Unassembled WGS sequence"/>
</dbReference>
<dbReference type="Pfam" id="PF05721">
    <property type="entry name" value="PhyH"/>
    <property type="match status" value="1"/>
</dbReference>
<gene>
    <name evidence="3" type="ORF">AAF712_009559</name>
</gene>
<keyword evidence="4" id="KW-1185">Reference proteome</keyword>
<name>A0ABR2ZQF7_9AGAR</name>
<comment type="cofactor">
    <cofactor evidence="1">
        <name>Fe cation</name>
        <dbReference type="ChEBI" id="CHEBI:24875"/>
    </cofactor>
</comment>